<name>A0A1D2QLY8_9GAMM</name>
<proteinExistence type="inferred from homology"/>
<organism evidence="2 3">
    <name type="scientific">Candidatus Endobugula sertula</name>
    <name type="common">Bugula neritina bacterial symbiont</name>
    <dbReference type="NCBI Taxonomy" id="62101"/>
    <lineage>
        <taxon>Bacteria</taxon>
        <taxon>Pseudomonadati</taxon>
        <taxon>Pseudomonadota</taxon>
        <taxon>Gammaproteobacteria</taxon>
        <taxon>Cellvibrionales</taxon>
        <taxon>Cellvibrionaceae</taxon>
        <taxon>Candidatus Endobugula</taxon>
    </lineage>
</organism>
<dbReference type="Gene3D" id="1.10.10.60">
    <property type="entry name" value="Homeodomain-like"/>
    <property type="match status" value="1"/>
</dbReference>
<sequence length="89" mass="10428">MTLLRRKYTQEYKQEAVVLVQQSHQPVSLIAKNLGINESMLRRWVKEISEPSKKAFTGNGNPRDEELARLKRERNFLREAAAYFVKPPK</sequence>
<evidence type="ECO:0008006" key="4">
    <source>
        <dbReference type="Google" id="ProtNLM"/>
    </source>
</evidence>
<dbReference type="SUPFAM" id="SSF46689">
    <property type="entry name" value="Homeodomain-like"/>
    <property type="match status" value="1"/>
</dbReference>
<gene>
    <name evidence="2" type="ORF">AB835_13290</name>
</gene>
<protein>
    <recommendedName>
        <fullName evidence="4">Transposase</fullName>
    </recommendedName>
</protein>
<dbReference type="Proteomes" id="UP000242502">
    <property type="component" value="Unassembled WGS sequence"/>
</dbReference>
<dbReference type="GO" id="GO:0003677">
    <property type="term" value="F:DNA binding"/>
    <property type="evidence" value="ECO:0007669"/>
    <property type="project" value="InterPro"/>
</dbReference>
<dbReference type="GO" id="GO:0006313">
    <property type="term" value="P:DNA transposition"/>
    <property type="evidence" value="ECO:0007669"/>
    <property type="project" value="InterPro"/>
</dbReference>
<dbReference type="AlphaFoldDB" id="A0A1D2QLY8"/>
<accession>A0A1D2QLY8</accession>
<dbReference type="InterPro" id="IPR009057">
    <property type="entry name" value="Homeodomain-like_sf"/>
</dbReference>
<dbReference type="Pfam" id="PF01527">
    <property type="entry name" value="HTH_Tnp_1"/>
    <property type="match status" value="1"/>
</dbReference>
<comment type="caution">
    <text evidence="2">The sequence shown here is derived from an EMBL/GenBank/DDBJ whole genome shotgun (WGS) entry which is preliminary data.</text>
</comment>
<dbReference type="GO" id="GO:0004803">
    <property type="term" value="F:transposase activity"/>
    <property type="evidence" value="ECO:0007669"/>
    <property type="project" value="InterPro"/>
</dbReference>
<dbReference type="InterPro" id="IPR002514">
    <property type="entry name" value="Transposase_8"/>
</dbReference>
<dbReference type="EMBL" id="MDLC01000065">
    <property type="protein sequence ID" value="ODS22582.1"/>
    <property type="molecule type" value="Genomic_DNA"/>
</dbReference>
<evidence type="ECO:0000256" key="1">
    <source>
        <dbReference type="ARBA" id="ARBA00009964"/>
    </source>
</evidence>
<dbReference type="STRING" id="62101.AB835_13290"/>
<reference evidence="2 3" key="1">
    <citation type="journal article" date="2016" name="Appl. Environ. Microbiol.">
        <title>Lack of Overt Genome Reduction in the Bryostatin-Producing Bryozoan Symbiont "Candidatus Endobugula sertula".</title>
        <authorList>
            <person name="Miller I.J."/>
            <person name="Vanee N."/>
            <person name="Fong S.S."/>
            <person name="Lim-Fong G.E."/>
            <person name="Kwan J.C."/>
        </authorList>
    </citation>
    <scope>NUCLEOTIDE SEQUENCE [LARGE SCALE GENOMIC DNA]</scope>
    <source>
        <strain evidence="2">AB1-4</strain>
    </source>
</reference>
<comment type="similarity">
    <text evidence="1">Belongs to the transposase 8 family.</text>
</comment>
<evidence type="ECO:0000313" key="2">
    <source>
        <dbReference type="EMBL" id="ODS22582.1"/>
    </source>
</evidence>
<evidence type="ECO:0000313" key="3">
    <source>
        <dbReference type="Proteomes" id="UP000242502"/>
    </source>
</evidence>